<dbReference type="EMBL" id="CAJVRL010000084">
    <property type="protein sequence ID" value="CAG8958761.1"/>
    <property type="molecule type" value="Genomic_DNA"/>
</dbReference>
<dbReference type="Proteomes" id="UP000696280">
    <property type="component" value="Unassembled WGS sequence"/>
</dbReference>
<keyword evidence="2" id="KW-0560">Oxidoreductase</keyword>
<dbReference type="InterPro" id="IPR047122">
    <property type="entry name" value="Trans-enoyl_RdTase-like"/>
</dbReference>
<feature type="domain" description="Enoyl reductase (ER)" evidence="4">
    <location>
        <begin position="120"/>
        <end position="440"/>
    </location>
</feature>
<feature type="compositionally biased region" description="Polar residues" evidence="3">
    <location>
        <begin position="76"/>
        <end position="106"/>
    </location>
</feature>
<evidence type="ECO:0000313" key="5">
    <source>
        <dbReference type="EMBL" id="CAG8958761.1"/>
    </source>
</evidence>
<proteinExistence type="inferred from homology"/>
<reference evidence="5" key="1">
    <citation type="submission" date="2021-07" db="EMBL/GenBank/DDBJ databases">
        <authorList>
            <person name="Durling M."/>
        </authorList>
    </citation>
    <scope>NUCLEOTIDE SEQUENCE</scope>
</reference>
<comment type="caution">
    <text evidence="5">The sequence shown here is derived from an EMBL/GenBank/DDBJ whole genome shotgun (WGS) entry which is preliminary data.</text>
</comment>
<dbReference type="InterPro" id="IPR036291">
    <property type="entry name" value="NAD(P)-bd_dom_sf"/>
</dbReference>
<feature type="compositionally biased region" description="Basic and acidic residues" evidence="3">
    <location>
        <begin position="34"/>
        <end position="43"/>
    </location>
</feature>
<protein>
    <recommendedName>
        <fullName evidence="4">Enoyl reductase (ER) domain-containing protein</fullName>
    </recommendedName>
</protein>
<keyword evidence="6" id="KW-1185">Reference proteome</keyword>
<dbReference type="InterPro" id="IPR013154">
    <property type="entry name" value="ADH-like_N"/>
</dbReference>
<dbReference type="SUPFAM" id="SSF50129">
    <property type="entry name" value="GroES-like"/>
    <property type="match status" value="1"/>
</dbReference>
<dbReference type="CDD" id="cd08249">
    <property type="entry name" value="enoyl_reductase_like"/>
    <property type="match status" value="1"/>
</dbReference>
<sequence length="535" mass="59305">MPFSNILTSISCGLLNSNHRTKHENPISTTGHPPRFDDDDKRTPSSSTTSQRSLVLQSQNQQGQSKLESEPKQDIHNPSTSPVTSTIPAQTHVQPSPRSNPESQEVTTRRVNRALTVVAKHTYSLTNYPFPEIQHGKEVIISNRATGLNPIDYKSVDWNFCMPAFPWVNGREMAGVVYEVGSEVVGVKRGDRVWCSTYYRDSRAGTFQQFVTVPSHTVLPIPQNLTFEQASCLGVGGLTAAMTLWKWLEVPLPSLLPNEKPPPLKISEAQSPNQHTKQNTNQNEEADKDKDTRPTLLIWGGSTTTGQFTTQLALLSHHRVLAVTSSRTAPLVRSLGAEVIIRDHKSHAEIVSEILTLSSNITLAIDLVGPDTARACLDCFSLSGGRCIFAPLAMMRDSDRGVRTDVEIVTVEMKRFVNDPGERRWAEVLNGLVGSGRIVLPEMCVLGGGLGGVVAGLEREHMKSTTDYGPWEMWSLERTIELRVFLAMLDWLQYPSITTETSKGEPQDKKTNSDISLHYIRLAGYPTDFELWHTG</sequence>
<dbReference type="PANTHER" id="PTHR45348">
    <property type="entry name" value="HYPOTHETICAL OXIDOREDUCTASE (EUROFUNG)"/>
    <property type="match status" value="1"/>
</dbReference>
<organism evidence="5 6">
    <name type="scientific">Hymenoscyphus fraxineus</name>
    <dbReference type="NCBI Taxonomy" id="746836"/>
    <lineage>
        <taxon>Eukaryota</taxon>
        <taxon>Fungi</taxon>
        <taxon>Dikarya</taxon>
        <taxon>Ascomycota</taxon>
        <taxon>Pezizomycotina</taxon>
        <taxon>Leotiomycetes</taxon>
        <taxon>Helotiales</taxon>
        <taxon>Helotiaceae</taxon>
        <taxon>Hymenoscyphus</taxon>
    </lineage>
</organism>
<evidence type="ECO:0000259" key="4">
    <source>
        <dbReference type="SMART" id="SM00829"/>
    </source>
</evidence>
<gene>
    <name evidence="5" type="ORF">HYFRA_00011605</name>
</gene>
<feature type="compositionally biased region" description="Low complexity" evidence="3">
    <location>
        <begin position="44"/>
        <end position="59"/>
    </location>
</feature>
<dbReference type="InterPro" id="IPR020843">
    <property type="entry name" value="ER"/>
</dbReference>
<dbReference type="GO" id="GO:0016651">
    <property type="term" value="F:oxidoreductase activity, acting on NAD(P)H"/>
    <property type="evidence" value="ECO:0007669"/>
    <property type="project" value="InterPro"/>
</dbReference>
<name>A0A9N9PT48_9HELO</name>
<dbReference type="Gene3D" id="3.40.50.720">
    <property type="entry name" value="NAD(P)-binding Rossmann-like Domain"/>
    <property type="match status" value="1"/>
</dbReference>
<feature type="region of interest" description="Disordered" evidence="3">
    <location>
        <begin position="16"/>
        <end position="108"/>
    </location>
</feature>
<dbReference type="OrthoDB" id="10257049at2759"/>
<evidence type="ECO:0000256" key="1">
    <source>
        <dbReference type="ARBA" id="ARBA00008072"/>
    </source>
</evidence>
<dbReference type="AlphaFoldDB" id="A0A9N9PT48"/>
<dbReference type="InterPro" id="IPR011032">
    <property type="entry name" value="GroES-like_sf"/>
</dbReference>
<evidence type="ECO:0000256" key="2">
    <source>
        <dbReference type="ARBA" id="ARBA00023002"/>
    </source>
</evidence>
<feature type="compositionally biased region" description="Polar residues" evidence="3">
    <location>
        <begin position="268"/>
        <end position="283"/>
    </location>
</feature>
<accession>A0A9N9PT48</accession>
<evidence type="ECO:0000313" key="6">
    <source>
        <dbReference type="Proteomes" id="UP000696280"/>
    </source>
</evidence>
<evidence type="ECO:0000256" key="3">
    <source>
        <dbReference type="SAM" id="MobiDB-lite"/>
    </source>
</evidence>
<feature type="region of interest" description="Disordered" evidence="3">
    <location>
        <begin position="259"/>
        <end position="294"/>
    </location>
</feature>
<dbReference type="Pfam" id="PF08240">
    <property type="entry name" value="ADH_N"/>
    <property type="match status" value="1"/>
</dbReference>
<dbReference type="SMART" id="SM00829">
    <property type="entry name" value="PKS_ER"/>
    <property type="match status" value="1"/>
</dbReference>
<dbReference type="Gene3D" id="3.90.180.10">
    <property type="entry name" value="Medium-chain alcohol dehydrogenases, catalytic domain"/>
    <property type="match status" value="1"/>
</dbReference>
<dbReference type="PANTHER" id="PTHR45348:SF2">
    <property type="entry name" value="ZINC-TYPE ALCOHOL DEHYDROGENASE-LIKE PROTEIN C2E1P3.01"/>
    <property type="match status" value="1"/>
</dbReference>
<comment type="similarity">
    <text evidence="1">Belongs to the zinc-containing alcohol dehydrogenase family.</text>
</comment>
<dbReference type="SUPFAM" id="SSF51735">
    <property type="entry name" value="NAD(P)-binding Rossmann-fold domains"/>
    <property type="match status" value="1"/>
</dbReference>